<name>A0A9D9E3C0_9BACT</name>
<dbReference type="Pfam" id="PF00702">
    <property type="entry name" value="Hydrolase"/>
    <property type="match status" value="1"/>
</dbReference>
<dbReference type="NCBIfam" id="TIGR01509">
    <property type="entry name" value="HAD-SF-IA-v3"/>
    <property type="match status" value="1"/>
</dbReference>
<dbReference type="Gene3D" id="1.10.150.240">
    <property type="entry name" value="Putative phosphatase, domain 2"/>
    <property type="match status" value="1"/>
</dbReference>
<dbReference type="InterPro" id="IPR023198">
    <property type="entry name" value="PGP-like_dom2"/>
</dbReference>
<dbReference type="SFLD" id="SFLDG01129">
    <property type="entry name" value="C1.5:_HAD__Beta-PGM__Phosphata"/>
    <property type="match status" value="1"/>
</dbReference>
<dbReference type="InterPro" id="IPR023214">
    <property type="entry name" value="HAD_sf"/>
</dbReference>
<dbReference type="InterPro" id="IPR036412">
    <property type="entry name" value="HAD-like_sf"/>
</dbReference>
<dbReference type="SFLD" id="SFLDS00003">
    <property type="entry name" value="Haloacid_Dehalogenase"/>
    <property type="match status" value="1"/>
</dbReference>
<evidence type="ECO:0000313" key="1">
    <source>
        <dbReference type="EMBL" id="MBO8438842.1"/>
    </source>
</evidence>
<protein>
    <submittedName>
        <fullName evidence="1">HAD family phosphatase</fullName>
    </submittedName>
</protein>
<dbReference type="AlphaFoldDB" id="A0A9D9E3C0"/>
<dbReference type="PANTHER" id="PTHR43611">
    <property type="entry name" value="ALPHA-D-GLUCOSE 1-PHOSPHATE PHOSPHATASE"/>
    <property type="match status" value="1"/>
</dbReference>
<reference evidence="1" key="2">
    <citation type="journal article" date="2021" name="PeerJ">
        <title>Extensive microbial diversity within the chicken gut microbiome revealed by metagenomics and culture.</title>
        <authorList>
            <person name="Gilroy R."/>
            <person name="Ravi A."/>
            <person name="Getino M."/>
            <person name="Pursley I."/>
            <person name="Horton D.L."/>
            <person name="Alikhan N.F."/>
            <person name="Baker D."/>
            <person name="Gharbi K."/>
            <person name="Hall N."/>
            <person name="Watson M."/>
            <person name="Adriaenssens E.M."/>
            <person name="Foster-Nyarko E."/>
            <person name="Jarju S."/>
            <person name="Secka A."/>
            <person name="Antonio M."/>
            <person name="Oren A."/>
            <person name="Chaudhuri R.R."/>
            <person name="La Ragione R."/>
            <person name="Hildebrand F."/>
            <person name="Pallen M.J."/>
        </authorList>
    </citation>
    <scope>NUCLEOTIDE SEQUENCE</scope>
    <source>
        <strain evidence="1">G3-4614</strain>
    </source>
</reference>
<accession>A0A9D9E3C0</accession>
<comment type="caution">
    <text evidence="1">The sequence shown here is derived from an EMBL/GenBank/DDBJ whole genome shotgun (WGS) entry which is preliminary data.</text>
</comment>
<dbReference type="Gene3D" id="3.40.50.1000">
    <property type="entry name" value="HAD superfamily/HAD-like"/>
    <property type="match status" value="1"/>
</dbReference>
<sequence length="207" mass="23692">MVRKYNTIIFDLGGVIIDLDKSRCIEEFKKLGYENVADMLGNYKQSGEFLALEEGKITASEWRDIIREKIGNEHSDKEIDDAFNAFLVAIPQAKLQMLSELKKHYRIAMLSNTNEVMFEGRIPEMFLEVEGKHMEEYFDDIYVSYRLKMTKPSAEIFEAVAADLGIRPEEALFIDDSAANIAAAAQLGFNTMLVEPYTDFYDKLTTK</sequence>
<dbReference type="EMBL" id="JADIMW010000083">
    <property type="protein sequence ID" value="MBO8438842.1"/>
    <property type="molecule type" value="Genomic_DNA"/>
</dbReference>
<dbReference type="PANTHER" id="PTHR43611:SF3">
    <property type="entry name" value="FLAVIN MONONUCLEOTIDE HYDROLASE 1, CHLOROPLATIC"/>
    <property type="match status" value="1"/>
</dbReference>
<reference evidence="1" key="1">
    <citation type="submission" date="2020-10" db="EMBL/GenBank/DDBJ databases">
        <authorList>
            <person name="Gilroy R."/>
        </authorList>
    </citation>
    <scope>NUCLEOTIDE SEQUENCE</scope>
    <source>
        <strain evidence="1">G3-4614</strain>
    </source>
</reference>
<dbReference type="SUPFAM" id="SSF56784">
    <property type="entry name" value="HAD-like"/>
    <property type="match status" value="1"/>
</dbReference>
<proteinExistence type="predicted"/>
<organism evidence="1 2">
    <name type="scientific">Candidatus Caccoplasma merdipullorum</name>
    <dbReference type="NCBI Taxonomy" id="2840718"/>
    <lineage>
        <taxon>Bacteria</taxon>
        <taxon>Pseudomonadati</taxon>
        <taxon>Bacteroidota</taxon>
        <taxon>Bacteroidia</taxon>
        <taxon>Bacteroidales</taxon>
        <taxon>Bacteroidaceae</taxon>
        <taxon>Bacteroidaceae incertae sedis</taxon>
        <taxon>Candidatus Caccoplasma</taxon>
    </lineage>
</organism>
<evidence type="ECO:0000313" key="2">
    <source>
        <dbReference type="Proteomes" id="UP000823636"/>
    </source>
</evidence>
<dbReference type="Proteomes" id="UP000823636">
    <property type="component" value="Unassembled WGS sequence"/>
</dbReference>
<dbReference type="CDD" id="cd02603">
    <property type="entry name" value="HAD_sEH-N_like"/>
    <property type="match status" value="1"/>
</dbReference>
<dbReference type="InterPro" id="IPR006439">
    <property type="entry name" value="HAD-SF_hydro_IA"/>
</dbReference>
<gene>
    <name evidence="1" type="ORF">IAC54_08130</name>
</gene>